<name>A0A318ZL56_9EURO</name>
<evidence type="ECO:0000313" key="4">
    <source>
        <dbReference type="Proteomes" id="UP000248349"/>
    </source>
</evidence>
<keyword evidence="2" id="KW-0732">Signal</keyword>
<evidence type="ECO:0000256" key="1">
    <source>
        <dbReference type="SAM" id="MobiDB-lite"/>
    </source>
</evidence>
<evidence type="ECO:0000256" key="2">
    <source>
        <dbReference type="SAM" id="SignalP"/>
    </source>
</evidence>
<dbReference type="RefSeq" id="XP_025433589.1">
    <property type="nucleotide sequence ID" value="XM_025576303.1"/>
</dbReference>
<evidence type="ECO:0008006" key="5">
    <source>
        <dbReference type="Google" id="ProtNLM"/>
    </source>
</evidence>
<evidence type="ECO:0000313" key="3">
    <source>
        <dbReference type="EMBL" id="PYH47607.1"/>
    </source>
</evidence>
<sequence length="130" mass="14227">MDGINTALLLLILLLMSSNSRRKPSKTKTRRFHAASDISMTHVKAMRSITKNGTGSGPRKSVGPKAELQSENSRDASLTVPPFVHGNQDNKKRTSISVVYLGWPLYGIQWATLVEMCGGNGLQKIVVHKP</sequence>
<dbReference type="AlphaFoldDB" id="A0A318ZL56"/>
<keyword evidence="4" id="KW-1185">Reference proteome</keyword>
<dbReference type="EMBL" id="KZ821224">
    <property type="protein sequence ID" value="PYH47607.1"/>
    <property type="molecule type" value="Genomic_DNA"/>
</dbReference>
<feature type="region of interest" description="Disordered" evidence="1">
    <location>
        <begin position="49"/>
        <end position="89"/>
    </location>
</feature>
<dbReference type="GeneID" id="37077532"/>
<feature type="chain" id="PRO_5016388819" description="NmrA-like domain-containing protein" evidence="2">
    <location>
        <begin position="23"/>
        <end position="130"/>
    </location>
</feature>
<reference evidence="3 4" key="1">
    <citation type="submission" date="2016-12" db="EMBL/GenBank/DDBJ databases">
        <title>The genomes of Aspergillus section Nigri reveals drivers in fungal speciation.</title>
        <authorList>
            <consortium name="DOE Joint Genome Institute"/>
            <person name="Vesth T.C."/>
            <person name="Nybo J."/>
            <person name="Theobald S."/>
            <person name="Brandl J."/>
            <person name="Frisvad J.C."/>
            <person name="Nielsen K.F."/>
            <person name="Lyhne E.K."/>
            <person name="Kogle M.E."/>
            <person name="Kuo A."/>
            <person name="Riley R."/>
            <person name="Clum A."/>
            <person name="Nolan M."/>
            <person name="Lipzen A."/>
            <person name="Salamov A."/>
            <person name="Henrissat B."/>
            <person name="Wiebenga A."/>
            <person name="De Vries R.P."/>
            <person name="Grigoriev I.V."/>
            <person name="Mortensen U.H."/>
            <person name="Andersen M.R."/>
            <person name="Baker S.E."/>
        </authorList>
    </citation>
    <scope>NUCLEOTIDE SEQUENCE [LARGE SCALE GENOMIC DNA]</scope>
    <source>
        <strain evidence="3 4">JOP 1030-1</strain>
    </source>
</reference>
<gene>
    <name evidence="3" type="ORF">BP01DRAFT_364004</name>
</gene>
<dbReference type="Proteomes" id="UP000248349">
    <property type="component" value="Unassembled WGS sequence"/>
</dbReference>
<proteinExistence type="predicted"/>
<accession>A0A318ZL56</accession>
<feature type="signal peptide" evidence="2">
    <location>
        <begin position="1"/>
        <end position="22"/>
    </location>
</feature>
<protein>
    <recommendedName>
        <fullName evidence="5">NmrA-like domain-containing protein</fullName>
    </recommendedName>
</protein>
<organism evidence="3 4">
    <name type="scientific">Aspergillus saccharolyticus JOP 1030-1</name>
    <dbReference type="NCBI Taxonomy" id="1450539"/>
    <lineage>
        <taxon>Eukaryota</taxon>
        <taxon>Fungi</taxon>
        <taxon>Dikarya</taxon>
        <taxon>Ascomycota</taxon>
        <taxon>Pezizomycotina</taxon>
        <taxon>Eurotiomycetes</taxon>
        <taxon>Eurotiomycetidae</taxon>
        <taxon>Eurotiales</taxon>
        <taxon>Aspergillaceae</taxon>
        <taxon>Aspergillus</taxon>
        <taxon>Aspergillus subgen. Circumdati</taxon>
    </lineage>
</organism>